<evidence type="ECO:0000313" key="2">
    <source>
        <dbReference type="EMBL" id="MBV4496130.1"/>
    </source>
</evidence>
<dbReference type="Pfam" id="PF19619">
    <property type="entry name" value="DUF6124"/>
    <property type="match status" value="1"/>
</dbReference>
<dbReference type="EMBL" id="JABWRB010000010">
    <property type="protein sequence ID" value="MBC3390031.1"/>
    <property type="molecule type" value="Genomic_DNA"/>
</dbReference>
<keyword evidence="3" id="KW-1185">Reference proteome</keyword>
<evidence type="ECO:0000313" key="3">
    <source>
        <dbReference type="Proteomes" id="UP000636518"/>
    </source>
</evidence>
<organism evidence="1">
    <name type="scientific">Pseudomonas zanjanensis</name>
    <dbReference type="NCBI Taxonomy" id="2745496"/>
    <lineage>
        <taxon>Bacteria</taxon>
        <taxon>Pseudomonadati</taxon>
        <taxon>Pseudomonadota</taxon>
        <taxon>Gammaproteobacteria</taxon>
        <taxon>Pseudomonadales</taxon>
        <taxon>Pseudomonadaceae</taxon>
        <taxon>Pseudomonas</taxon>
    </lineage>
</organism>
<reference evidence="1" key="2">
    <citation type="submission" date="2020-07" db="EMBL/GenBank/DDBJ databases">
        <authorList>
            <person name="Lood C."/>
            <person name="Girard L."/>
        </authorList>
    </citation>
    <scope>NUCLEOTIDE SEQUENCE</scope>
    <source>
        <strain evidence="1">SWRI12</strain>
    </source>
</reference>
<comment type="caution">
    <text evidence="1">The sequence shown here is derived from an EMBL/GenBank/DDBJ whole genome shotgun (WGS) entry which is preliminary data.</text>
</comment>
<proteinExistence type="predicted"/>
<dbReference type="EMBL" id="JABWRB020000001">
    <property type="protein sequence ID" value="MBV4496130.1"/>
    <property type="molecule type" value="Genomic_DNA"/>
</dbReference>
<sequence>MFKVTPNPPDTDPSNSKAFDEAADRILDSYLKPKPKPSKPEADPGQLFTVVNGVDTETLLANLSENLASANAMVNDLAFDLKGSRRHIALGIQQLIELSAMLANRALDNVEPRQST</sequence>
<evidence type="ECO:0008006" key="4">
    <source>
        <dbReference type="Google" id="ProtNLM"/>
    </source>
</evidence>
<reference evidence="1 3" key="1">
    <citation type="journal article" date="2020" name="Microorganisms">
        <title>Reliable Identification of Environmental Pseudomonas Isolates Using the rpoD Gene.</title>
        <authorList>
            <consortium name="The Broad Institute Genome Sequencing Platform"/>
            <person name="Girard L."/>
            <person name="Lood C."/>
            <person name="Rokni-Zadeh H."/>
            <person name="van Noort V."/>
            <person name="Lavigne R."/>
            <person name="De Mot R."/>
        </authorList>
    </citation>
    <scope>NUCLEOTIDE SEQUENCE</scope>
    <source>
        <strain evidence="1 3">SWRI12</strain>
    </source>
</reference>
<dbReference type="AlphaFoldDB" id="A0A923JKV3"/>
<dbReference type="RefSeq" id="WP_186706162.1">
    <property type="nucleotide sequence ID" value="NZ_JABWRB020000001.1"/>
</dbReference>
<evidence type="ECO:0000313" key="1">
    <source>
        <dbReference type="EMBL" id="MBC3390031.1"/>
    </source>
</evidence>
<reference evidence="2" key="3">
    <citation type="submission" date="2021-06" db="EMBL/GenBank/DDBJ databases">
        <title>Updating the genus Pseudomonas: Description of 43 new species and partition of the Pseudomonas putida group.</title>
        <authorList>
            <person name="Girard L."/>
            <person name="Lood C."/>
            <person name="Vandamme P."/>
            <person name="Rokni-Zadeh H."/>
            <person name="Van Noort V."/>
            <person name="Hofte M."/>
            <person name="Lavigne R."/>
            <person name="De Mot R."/>
        </authorList>
    </citation>
    <scope>NUCLEOTIDE SEQUENCE</scope>
    <source>
        <strain evidence="2">SWRI12</strain>
    </source>
</reference>
<protein>
    <recommendedName>
        <fullName evidence="4">DUF3077 domain-containing protein</fullName>
    </recommendedName>
</protein>
<gene>
    <name evidence="2" type="ORF">HU715_012220</name>
    <name evidence="1" type="ORF">HU715_10235</name>
</gene>
<dbReference type="Proteomes" id="UP000636518">
    <property type="component" value="Unassembled WGS sequence"/>
</dbReference>
<accession>A0A923JKV3</accession>
<name>A0A923JKV3_9PSED</name>